<name>D5ELW4_CORAD</name>
<evidence type="ECO:0000259" key="1">
    <source>
        <dbReference type="Pfam" id="PF01370"/>
    </source>
</evidence>
<dbReference type="SUPFAM" id="SSF51735">
    <property type="entry name" value="NAD(P)-binding Rossmann-fold domains"/>
    <property type="match status" value="1"/>
</dbReference>
<reference evidence="2 3" key="1">
    <citation type="journal article" date="2010" name="Stand. Genomic Sci.">
        <title>Complete genome sequence of Coraliomargarita akajimensis type strain (04OKA010-24).</title>
        <authorList>
            <person name="Mavromatis K."/>
            <person name="Abt B."/>
            <person name="Brambilla E."/>
            <person name="Lapidus A."/>
            <person name="Copeland A."/>
            <person name="Deshpande S."/>
            <person name="Nolan M."/>
            <person name="Lucas S."/>
            <person name="Tice H."/>
            <person name="Cheng J.F."/>
            <person name="Han C."/>
            <person name="Detter J.C."/>
            <person name="Woyke T."/>
            <person name="Goodwin L."/>
            <person name="Pitluck S."/>
            <person name="Held B."/>
            <person name="Brettin T."/>
            <person name="Tapia R."/>
            <person name="Ivanova N."/>
            <person name="Mikhailova N."/>
            <person name="Pati A."/>
            <person name="Liolios K."/>
            <person name="Chen A."/>
            <person name="Palaniappan K."/>
            <person name="Land M."/>
            <person name="Hauser L."/>
            <person name="Chang Y.J."/>
            <person name="Jeffries C.D."/>
            <person name="Rohde M."/>
            <person name="Goker M."/>
            <person name="Bristow J."/>
            <person name="Eisen J.A."/>
            <person name="Markowitz V."/>
            <person name="Hugenholtz P."/>
            <person name="Klenk H.P."/>
            <person name="Kyrpides N.C."/>
        </authorList>
    </citation>
    <scope>NUCLEOTIDE SEQUENCE [LARGE SCALE GENOMIC DNA]</scope>
    <source>
        <strain evidence="3">DSM 45221 / IAM 15411 / JCM 23193 / KCTC 12865</strain>
    </source>
</reference>
<dbReference type="STRING" id="583355.Caka_0263"/>
<dbReference type="PANTHER" id="PTHR48079">
    <property type="entry name" value="PROTEIN YEEZ"/>
    <property type="match status" value="1"/>
</dbReference>
<dbReference type="eggNOG" id="COG0451">
    <property type="taxonomic scope" value="Bacteria"/>
</dbReference>
<protein>
    <submittedName>
        <fullName evidence="2">NAD-dependent epimerase/dehydratase</fullName>
    </submittedName>
</protein>
<evidence type="ECO:0000313" key="2">
    <source>
        <dbReference type="EMBL" id="ADE53289.1"/>
    </source>
</evidence>
<dbReference type="AlphaFoldDB" id="D5ELW4"/>
<organism evidence="2 3">
    <name type="scientific">Coraliomargarita akajimensis (strain DSM 45221 / IAM 15411 / JCM 23193 / KCTC 12865 / 04OKA010-24)</name>
    <dbReference type="NCBI Taxonomy" id="583355"/>
    <lineage>
        <taxon>Bacteria</taxon>
        <taxon>Pseudomonadati</taxon>
        <taxon>Verrucomicrobiota</taxon>
        <taxon>Opitutia</taxon>
        <taxon>Puniceicoccales</taxon>
        <taxon>Coraliomargaritaceae</taxon>
        <taxon>Coraliomargarita</taxon>
    </lineage>
</organism>
<feature type="domain" description="NAD-dependent epimerase/dehydratase" evidence="1">
    <location>
        <begin position="6"/>
        <end position="215"/>
    </location>
</feature>
<dbReference type="KEGG" id="caa:Caka_0263"/>
<evidence type="ECO:0000313" key="3">
    <source>
        <dbReference type="Proteomes" id="UP000000925"/>
    </source>
</evidence>
<dbReference type="HOGENOM" id="CLU_007383_11_2_0"/>
<dbReference type="PANTHER" id="PTHR48079:SF6">
    <property type="entry name" value="NAD(P)-BINDING DOMAIN-CONTAINING PROTEIN-RELATED"/>
    <property type="match status" value="1"/>
</dbReference>
<dbReference type="Gene3D" id="3.40.50.720">
    <property type="entry name" value="NAD(P)-binding Rossmann-like Domain"/>
    <property type="match status" value="1"/>
</dbReference>
<dbReference type="EMBL" id="CP001998">
    <property type="protein sequence ID" value="ADE53289.1"/>
    <property type="molecule type" value="Genomic_DNA"/>
</dbReference>
<keyword evidence="3" id="KW-1185">Reference proteome</keyword>
<dbReference type="GO" id="GO:0004029">
    <property type="term" value="F:aldehyde dehydrogenase (NAD+) activity"/>
    <property type="evidence" value="ECO:0007669"/>
    <property type="project" value="TreeGrafter"/>
</dbReference>
<dbReference type="InterPro" id="IPR051783">
    <property type="entry name" value="NAD(P)-dependent_oxidoreduct"/>
</dbReference>
<sequence length="287" mass="30905">MIFGCGYVGRALAQRLLQAGVRVGALTRNADKAAELKALGLQEVVVADLDSDAWHDALSGTYGAVVNCVSSAGGGLAGYRRSYVEGQASILRWAQTQELSAYVYTSSTSVYPQSEGVIVDEAADLSAASESGRLLLEAENLLAAGAPQGVHWTVLRLAGIYGPQRHYILNQLRDGLQVFPGSGAHRLNLVHRDDIVEGILLGLMRRGAAGIYNLADGTPVTKQALVEWIAEQLHCPVPSFDPSQTPPRQLRRGAQVPDRVIDSQKAQGLLGWTPKFPSYREGYRDLL</sequence>
<accession>D5ELW4</accession>
<proteinExistence type="predicted"/>
<dbReference type="InterPro" id="IPR001509">
    <property type="entry name" value="Epimerase_deHydtase"/>
</dbReference>
<gene>
    <name evidence="2" type="ordered locus">Caka_0263</name>
</gene>
<dbReference type="InterPro" id="IPR036291">
    <property type="entry name" value="NAD(P)-bd_dom_sf"/>
</dbReference>
<dbReference type="Pfam" id="PF01370">
    <property type="entry name" value="Epimerase"/>
    <property type="match status" value="1"/>
</dbReference>
<dbReference type="Proteomes" id="UP000000925">
    <property type="component" value="Chromosome"/>
</dbReference>
<dbReference type="GO" id="GO:0005737">
    <property type="term" value="C:cytoplasm"/>
    <property type="evidence" value="ECO:0007669"/>
    <property type="project" value="TreeGrafter"/>
</dbReference>